<keyword evidence="10" id="KW-1185">Reference proteome</keyword>
<feature type="region of interest" description="Disordered" evidence="7">
    <location>
        <begin position="553"/>
        <end position="654"/>
    </location>
</feature>
<dbReference type="STRING" id="154538.A0A1M2VTZ2"/>
<feature type="domain" description="LIM zinc-binding" evidence="8">
    <location>
        <begin position="870"/>
        <end position="948"/>
    </location>
</feature>
<proteinExistence type="predicted"/>
<sequence length="1208" mass="129121">MAKVCPVRGLVYAEAWDYFRDVMLLILNRDFGGADEPLALLLYAVVRYYSTSPWTGCMVMHMKNVEKAEQIDEYAHILRELINPFVEVLFLSVRLEEDVKKSLRTNQIENLAPVVKWNQDDGKQSQDPWSKTYVTRDKTGSTPVQRTNTGQGFQSSPASGPSTRRFPRPESQKPVVVSLDRRVSAHIASSTSVVRPPSPLKHSTSASHEDDLASTVKPEEGILPNLNSGSRLAKVYGSVLQPKESLSTFICALCSSPFPPDATIYPDPSSIRPGLPFEDVGSGTRFLCRPCFTENGGSKGDCPACGKAVLILKSEGGFVETSGKVWHKRCFCCEGCFKNIGDHPMVDLLGRPSCADCFESCLKRPSGNTPRRRKDSEEQSSNLGGIRRTNKEREGSPALDELEMRLGIRSRENTPVAESRGARFVHSPSSAMHTPTSPPLSKRYTTMFAGDASPTAERLAARARANSSSSVGSPSARDALSQYQSGDTSPTRNGSPLSRRSYSRLRSPDPDGGEGSPISARLTGSGSPRYGSPVSSKPPTADAIEEMKQRFLRQASPGPPSAPGQATASSSSTTTTLTRTARRSRSRPRSSGTPSAFAADEGSLEPQTTAGSIAPLRIVRRDNTGGARRDDTGGTAYVRRDNTGGTTYVRRDTTGGEAYVRQDNTGGASYIRRDNTGGTSYVRRDTTGNTDAVRRDTTGNTAYTLKPDRTGDAEVESLLGAFPSVPTGDLIDFGPDTSLSSISSGLSELSLSRIPRPVRGLTSPQSERIGLGLHTSASRTSLATDYSSSVPPTPDLAADFSDAATQSSGPSTPPSISPPSRRGRAEAEKGIAAQHTGSNGKADAATTTPTPKSRTLPHDISIPTPLSTDARCARCNLPLFSRKDGGKFVTVPEQPSSSGAPPKTYHASCFRCTVCDKFFQDSEGGRAVFVRSPKGACHVQCAPPERTITRTYTATMPRFAPATQPAPKTFTATYHPASSSRYEPPPKTAPASQAAFTFPQPRFGTSSACPGCHKAVSPMERGVVPGPQGSRWHATCLMCGGREAKGRRKEEGKPGCGKKLDSAAKTDRDGGVWCRECLLLMPATHRNSPSPTRSTPLVPSYTGSKNAFGGVAPQFTGTTTLARQFTGLGGGCSDPALMRQLTGGGLSPTRQLTSSPTKMFDGPRPGVSRYPRPKSAIGFAARTKSEGGESRGMFLVRQLTGGRNKEVA</sequence>
<evidence type="ECO:0000256" key="4">
    <source>
        <dbReference type="ARBA" id="ARBA00022833"/>
    </source>
</evidence>
<dbReference type="InterPro" id="IPR057584">
    <property type="entry name" value="RDM3_C"/>
</dbReference>
<dbReference type="Pfam" id="PF23348">
    <property type="entry name" value="RDM3_C"/>
    <property type="match status" value="1"/>
</dbReference>
<keyword evidence="3" id="KW-0677">Repeat</keyword>
<dbReference type="CDD" id="cd08368">
    <property type="entry name" value="LIM"/>
    <property type="match status" value="1"/>
</dbReference>
<dbReference type="Proteomes" id="UP000184267">
    <property type="component" value="Unassembled WGS sequence"/>
</dbReference>
<evidence type="ECO:0000313" key="10">
    <source>
        <dbReference type="Proteomes" id="UP000184267"/>
    </source>
</evidence>
<gene>
    <name evidence="9" type="ORF">TRAPUB_12436</name>
</gene>
<feature type="region of interest" description="Disordered" evidence="7">
    <location>
        <begin position="188"/>
        <end position="217"/>
    </location>
</feature>
<dbReference type="AlphaFoldDB" id="A0A1M2VTZ2"/>
<evidence type="ECO:0000256" key="6">
    <source>
        <dbReference type="PROSITE-ProRule" id="PRU00125"/>
    </source>
</evidence>
<feature type="compositionally biased region" description="Basic and acidic residues" evidence="7">
    <location>
        <begin position="402"/>
        <end position="412"/>
    </location>
</feature>
<feature type="region of interest" description="Disordered" evidence="7">
    <location>
        <begin position="756"/>
        <end position="775"/>
    </location>
</feature>
<feature type="compositionally biased region" description="Polar residues" evidence="7">
    <location>
        <begin position="481"/>
        <end position="494"/>
    </location>
</feature>
<comment type="caution">
    <text evidence="9">The sequence shown here is derived from an EMBL/GenBank/DDBJ whole genome shotgun (WGS) entry which is preliminary data.</text>
</comment>
<comment type="subcellular location">
    <subcellularLocation>
        <location evidence="1">Nucleus</location>
    </subcellularLocation>
</comment>
<feature type="region of interest" description="Disordered" evidence="7">
    <location>
        <begin position="684"/>
        <end position="709"/>
    </location>
</feature>
<dbReference type="PANTHER" id="PTHR24215:SF10">
    <property type="entry name" value="RHO-GTPASE-ACTIVATING PROTEIN LRG1"/>
    <property type="match status" value="1"/>
</dbReference>
<dbReference type="GO" id="GO:0030695">
    <property type="term" value="F:GTPase regulator activity"/>
    <property type="evidence" value="ECO:0007669"/>
    <property type="project" value="UniProtKB-ARBA"/>
</dbReference>
<evidence type="ECO:0000313" key="9">
    <source>
        <dbReference type="EMBL" id="OJT11065.1"/>
    </source>
</evidence>
<dbReference type="PROSITE" id="PS00478">
    <property type="entry name" value="LIM_DOMAIN_1"/>
    <property type="match status" value="1"/>
</dbReference>
<dbReference type="PROSITE" id="PS50023">
    <property type="entry name" value="LIM_DOMAIN_2"/>
    <property type="match status" value="2"/>
</dbReference>
<evidence type="ECO:0000256" key="3">
    <source>
        <dbReference type="ARBA" id="ARBA00022737"/>
    </source>
</evidence>
<name>A0A1M2VTZ2_TRAPU</name>
<evidence type="ECO:0000256" key="5">
    <source>
        <dbReference type="ARBA" id="ARBA00023242"/>
    </source>
</evidence>
<dbReference type="OMA" id="PQGSKWH"/>
<evidence type="ECO:0000256" key="2">
    <source>
        <dbReference type="ARBA" id="ARBA00022723"/>
    </source>
</evidence>
<evidence type="ECO:0000256" key="7">
    <source>
        <dbReference type="SAM" id="MobiDB-lite"/>
    </source>
</evidence>
<dbReference type="Pfam" id="PF00412">
    <property type="entry name" value="LIM"/>
    <property type="match status" value="1"/>
</dbReference>
<keyword evidence="4 6" id="KW-0862">Zinc</keyword>
<feature type="region of interest" description="Disordered" evidence="7">
    <location>
        <begin position="366"/>
        <end position="540"/>
    </location>
</feature>
<reference evidence="9 10" key="1">
    <citation type="submission" date="2016-10" db="EMBL/GenBank/DDBJ databases">
        <title>Genome sequence of the basidiomycete white-rot fungus Trametes pubescens.</title>
        <authorList>
            <person name="Makela M.R."/>
            <person name="Granchi Z."/>
            <person name="Peng M."/>
            <person name="De Vries R.P."/>
            <person name="Grigoriev I."/>
            <person name="Riley R."/>
            <person name="Hilden K."/>
        </authorList>
    </citation>
    <scope>NUCLEOTIDE SEQUENCE [LARGE SCALE GENOMIC DNA]</scope>
    <source>
        <strain evidence="9 10">FBCC735</strain>
    </source>
</reference>
<dbReference type="EMBL" id="MNAD01000692">
    <property type="protein sequence ID" value="OJT11065.1"/>
    <property type="molecule type" value="Genomic_DNA"/>
</dbReference>
<keyword evidence="2 6" id="KW-0479">Metal-binding</keyword>
<dbReference type="GO" id="GO:0046872">
    <property type="term" value="F:metal ion binding"/>
    <property type="evidence" value="ECO:0007669"/>
    <property type="project" value="UniProtKB-KW"/>
</dbReference>
<dbReference type="SMART" id="SM00132">
    <property type="entry name" value="LIM"/>
    <property type="match status" value="3"/>
</dbReference>
<dbReference type="PANTHER" id="PTHR24215">
    <property type="entry name" value="RHO-GTPASE-ACTIVATING PROTEIN LRG1"/>
    <property type="match status" value="1"/>
</dbReference>
<feature type="compositionally biased region" description="Low complexity" evidence="7">
    <location>
        <begin position="563"/>
        <end position="579"/>
    </location>
</feature>
<feature type="compositionally biased region" description="Low complexity" evidence="7">
    <location>
        <begin position="456"/>
        <end position="479"/>
    </location>
</feature>
<evidence type="ECO:0000256" key="1">
    <source>
        <dbReference type="ARBA" id="ARBA00004123"/>
    </source>
</evidence>
<dbReference type="InterPro" id="IPR001781">
    <property type="entry name" value="Znf_LIM"/>
</dbReference>
<dbReference type="OrthoDB" id="1112565at2759"/>
<protein>
    <recommendedName>
        <fullName evidence="8">LIM zinc-binding domain-containing protein</fullName>
    </recommendedName>
</protein>
<accession>A0A1M2VTZ2</accession>
<evidence type="ECO:0000259" key="8">
    <source>
        <dbReference type="PROSITE" id="PS50023"/>
    </source>
</evidence>
<feature type="compositionally biased region" description="Basic and acidic residues" evidence="7">
    <location>
        <begin position="684"/>
        <end position="697"/>
    </location>
</feature>
<dbReference type="GO" id="GO:0005737">
    <property type="term" value="C:cytoplasm"/>
    <property type="evidence" value="ECO:0007669"/>
    <property type="project" value="TreeGrafter"/>
</dbReference>
<dbReference type="GO" id="GO:0030036">
    <property type="term" value="P:actin cytoskeleton organization"/>
    <property type="evidence" value="ECO:0007669"/>
    <property type="project" value="TreeGrafter"/>
</dbReference>
<feature type="compositionally biased region" description="Polar residues" evidence="7">
    <location>
        <begin position="1148"/>
        <end position="1157"/>
    </location>
</feature>
<feature type="compositionally biased region" description="Polar residues" evidence="7">
    <location>
        <begin position="140"/>
        <end position="162"/>
    </location>
</feature>
<keyword evidence="5" id="KW-0539">Nucleus</keyword>
<feature type="compositionally biased region" description="Basic and acidic residues" evidence="7">
    <location>
        <begin position="619"/>
        <end position="642"/>
    </location>
</feature>
<organism evidence="9 10">
    <name type="scientific">Trametes pubescens</name>
    <name type="common">White-rot fungus</name>
    <dbReference type="NCBI Taxonomy" id="154538"/>
    <lineage>
        <taxon>Eukaryota</taxon>
        <taxon>Fungi</taxon>
        <taxon>Dikarya</taxon>
        <taxon>Basidiomycota</taxon>
        <taxon>Agaricomycotina</taxon>
        <taxon>Agaricomycetes</taxon>
        <taxon>Polyporales</taxon>
        <taxon>Polyporaceae</taxon>
        <taxon>Trametes</taxon>
    </lineage>
</organism>
<feature type="region of interest" description="Disordered" evidence="7">
    <location>
        <begin position="780"/>
        <end position="863"/>
    </location>
</feature>
<dbReference type="Gene3D" id="2.10.110.10">
    <property type="entry name" value="Cysteine Rich Protein"/>
    <property type="match status" value="3"/>
</dbReference>
<dbReference type="GO" id="GO:0005634">
    <property type="term" value="C:nucleus"/>
    <property type="evidence" value="ECO:0007669"/>
    <property type="project" value="UniProtKB-SubCell"/>
</dbReference>
<feature type="domain" description="LIM zinc-binding" evidence="8">
    <location>
        <begin position="300"/>
        <end position="364"/>
    </location>
</feature>
<feature type="region of interest" description="Disordered" evidence="7">
    <location>
        <begin position="1146"/>
        <end position="1173"/>
    </location>
</feature>
<feature type="region of interest" description="Disordered" evidence="7">
    <location>
        <begin position="119"/>
        <end position="175"/>
    </location>
</feature>
<feature type="compositionally biased region" description="Polar residues" evidence="7">
    <location>
        <begin position="780"/>
        <end position="790"/>
    </location>
</feature>
<keyword evidence="6" id="KW-0440">LIM domain</keyword>